<name>A0A9D4Y5Y0_PEA</name>
<dbReference type="Proteomes" id="UP001058974">
    <property type="component" value="Chromosome 3"/>
</dbReference>
<evidence type="ECO:0000313" key="2">
    <source>
        <dbReference type="Proteomes" id="UP001058974"/>
    </source>
</evidence>
<dbReference type="EMBL" id="JAMSHJ010000003">
    <property type="protein sequence ID" value="KAI5432439.1"/>
    <property type="molecule type" value="Genomic_DNA"/>
</dbReference>
<evidence type="ECO:0000313" key="1">
    <source>
        <dbReference type="EMBL" id="KAI5432439.1"/>
    </source>
</evidence>
<dbReference type="Gramene" id="Psat03G0625100-T1">
    <property type="protein sequence ID" value="KAI5432439.1"/>
    <property type="gene ID" value="KIW84_036251"/>
</dbReference>
<dbReference type="AlphaFoldDB" id="A0A9D4Y5Y0"/>
<reference evidence="1 2" key="1">
    <citation type="journal article" date="2022" name="Nat. Genet.">
        <title>Improved pea reference genome and pan-genome highlight genomic features and evolutionary characteristics.</title>
        <authorList>
            <person name="Yang T."/>
            <person name="Liu R."/>
            <person name="Luo Y."/>
            <person name="Hu S."/>
            <person name="Wang D."/>
            <person name="Wang C."/>
            <person name="Pandey M.K."/>
            <person name="Ge S."/>
            <person name="Xu Q."/>
            <person name="Li N."/>
            <person name="Li G."/>
            <person name="Huang Y."/>
            <person name="Saxena R.K."/>
            <person name="Ji Y."/>
            <person name="Li M."/>
            <person name="Yan X."/>
            <person name="He Y."/>
            <person name="Liu Y."/>
            <person name="Wang X."/>
            <person name="Xiang C."/>
            <person name="Varshney R.K."/>
            <person name="Ding H."/>
            <person name="Gao S."/>
            <person name="Zong X."/>
        </authorList>
    </citation>
    <scope>NUCLEOTIDE SEQUENCE [LARGE SCALE GENOMIC DNA]</scope>
    <source>
        <strain evidence="1 2">cv. Zhongwan 6</strain>
    </source>
</reference>
<keyword evidence="2" id="KW-1185">Reference proteome</keyword>
<protein>
    <submittedName>
        <fullName evidence="1">Uncharacterized protein</fullName>
    </submittedName>
</protein>
<accession>A0A9D4Y5Y0</accession>
<proteinExistence type="predicted"/>
<gene>
    <name evidence="1" type="ORF">KIW84_036251</name>
</gene>
<sequence length="121" mass="13770">MEEIGLNKAVIGLNLDEGKHEDLGLTKIISGNDIWIRHKMDQLGPRNRDNEVKAALFDMSPWKAPGPDGYPAGFFQKTWHVIEESICKNINQLWGNLDHIEEENSTYIVLIPKVNNPQYVS</sequence>
<comment type="caution">
    <text evidence="1">The sequence shown here is derived from an EMBL/GenBank/DDBJ whole genome shotgun (WGS) entry which is preliminary data.</text>
</comment>
<organism evidence="1 2">
    <name type="scientific">Pisum sativum</name>
    <name type="common">Garden pea</name>
    <name type="synonym">Lathyrus oleraceus</name>
    <dbReference type="NCBI Taxonomy" id="3888"/>
    <lineage>
        <taxon>Eukaryota</taxon>
        <taxon>Viridiplantae</taxon>
        <taxon>Streptophyta</taxon>
        <taxon>Embryophyta</taxon>
        <taxon>Tracheophyta</taxon>
        <taxon>Spermatophyta</taxon>
        <taxon>Magnoliopsida</taxon>
        <taxon>eudicotyledons</taxon>
        <taxon>Gunneridae</taxon>
        <taxon>Pentapetalae</taxon>
        <taxon>rosids</taxon>
        <taxon>fabids</taxon>
        <taxon>Fabales</taxon>
        <taxon>Fabaceae</taxon>
        <taxon>Papilionoideae</taxon>
        <taxon>50 kb inversion clade</taxon>
        <taxon>NPAAA clade</taxon>
        <taxon>Hologalegina</taxon>
        <taxon>IRL clade</taxon>
        <taxon>Fabeae</taxon>
        <taxon>Lathyrus</taxon>
    </lineage>
</organism>